<dbReference type="InterPro" id="IPR033614">
    <property type="entry name" value="RASSF1-6"/>
</dbReference>
<dbReference type="SUPFAM" id="SSF54236">
    <property type="entry name" value="Ubiquitin-like"/>
    <property type="match status" value="1"/>
</dbReference>
<dbReference type="InterPro" id="IPR046349">
    <property type="entry name" value="C1-like_sf"/>
</dbReference>
<dbReference type="CDD" id="cd01778">
    <property type="entry name" value="RA_RASSF1_like"/>
    <property type="match status" value="1"/>
</dbReference>
<evidence type="ECO:0000256" key="2">
    <source>
        <dbReference type="ARBA" id="ARBA00022701"/>
    </source>
</evidence>
<feature type="compositionally biased region" description="Polar residues" evidence="6">
    <location>
        <begin position="62"/>
        <end position="78"/>
    </location>
</feature>
<dbReference type="PROSITE" id="PS50951">
    <property type="entry name" value="SARAH"/>
    <property type="match status" value="1"/>
</dbReference>
<dbReference type="InterPro" id="IPR029071">
    <property type="entry name" value="Ubiquitin-like_domsf"/>
</dbReference>
<dbReference type="PANTHER" id="PTHR22738:SF10">
    <property type="entry name" value="RAS ASSOCIATION DOMAIN-CONTAINING PROTEIN 1 HOMOLOG"/>
    <property type="match status" value="1"/>
</dbReference>
<reference evidence="11" key="1">
    <citation type="submission" date="2025-08" db="UniProtKB">
        <authorList>
            <consortium name="RefSeq"/>
        </authorList>
    </citation>
    <scope>IDENTIFICATION</scope>
    <source>
        <tissue evidence="11">Testes</tissue>
    </source>
</reference>
<evidence type="ECO:0000259" key="7">
    <source>
        <dbReference type="PROSITE" id="PS50081"/>
    </source>
</evidence>
<evidence type="ECO:0000259" key="9">
    <source>
        <dbReference type="PROSITE" id="PS50951"/>
    </source>
</evidence>
<dbReference type="PANTHER" id="PTHR22738">
    <property type="entry name" value="RASSF"/>
    <property type="match status" value="1"/>
</dbReference>
<organism evidence="10 11">
    <name type="scientific">Saccoglossus kowalevskii</name>
    <name type="common">Acorn worm</name>
    <dbReference type="NCBI Taxonomy" id="10224"/>
    <lineage>
        <taxon>Eukaryota</taxon>
        <taxon>Metazoa</taxon>
        <taxon>Hemichordata</taxon>
        <taxon>Enteropneusta</taxon>
        <taxon>Harrimaniidae</taxon>
        <taxon>Saccoglossus</taxon>
    </lineage>
</organism>
<keyword evidence="2" id="KW-0493">Microtubule</keyword>
<dbReference type="Pfam" id="PF00130">
    <property type="entry name" value="C1_1"/>
    <property type="match status" value="1"/>
</dbReference>
<dbReference type="GeneID" id="102801102"/>
<keyword evidence="5" id="KW-0206">Cytoskeleton</keyword>
<gene>
    <name evidence="11" type="primary">LOC102801102</name>
</gene>
<dbReference type="RefSeq" id="XP_006822469.1">
    <property type="nucleotide sequence ID" value="XM_006822406.1"/>
</dbReference>
<dbReference type="Gene3D" id="1.20.5.110">
    <property type="match status" value="1"/>
</dbReference>
<dbReference type="PROSITE" id="PS50200">
    <property type="entry name" value="RA"/>
    <property type="match status" value="1"/>
</dbReference>
<evidence type="ECO:0000259" key="8">
    <source>
        <dbReference type="PROSITE" id="PS50200"/>
    </source>
</evidence>
<evidence type="ECO:0000256" key="1">
    <source>
        <dbReference type="ARBA" id="ARBA00004245"/>
    </source>
</evidence>
<keyword evidence="3" id="KW-0479">Metal-binding</keyword>
<dbReference type="Gene3D" id="3.30.60.20">
    <property type="match status" value="1"/>
</dbReference>
<dbReference type="PROSITE" id="PS00479">
    <property type="entry name" value="ZF_DAG_PE_1"/>
    <property type="match status" value="1"/>
</dbReference>
<evidence type="ECO:0000256" key="4">
    <source>
        <dbReference type="ARBA" id="ARBA00022833"/>
    </source>
</evidence>
<dbReference type="Gene3D" id="3.10.20.90">
    <property type="entry name" value="Phosphatidylinositol 3-kinase Catalytic Subunit, Chain A, domain 1"/>
    <property type="match status" value="1"/>
</dbReference>
<keyword evidence="10" id="KW-1185">Reference proteome</keyword>
<dbReference type="InterPro" id="IPR000159">
    <property type="entry name" value="RA_dom"/>
</dbReference>
<evidence type="ECO:0000313" key="10">
    <source>
        <dbReference type="Proteomes" id="UP000694865"/>
    </source>
</evidence>
<evidence type="ECO:0000256" key="3">
    <source>
        <dbReference type="ARBA" id="ARBA00022723"/>
    </source>
</evidence>
<name>A0ABM0MR28_SACKO</name>
<dbReference type="Proteomes" id="UP000694865">
    <property type="component" value="Unplaced"/>
</dbReference>
<dbReference type="SUPFAM" id="SSF57889">
    <property type="entry name" value="Cysteine-rich domain"/>
    <property type="match status" value="1"/>
</dbReference>
<accession>A0ABM0MR28</accession>
<feature type="domain" description="SARAH" evidence="9">
    <location>
        <begin position="308"/>
        <end position="355"/>
    </location>
</feature>
<feature type="domain" description="Phorbol-ester/DAG-type" evidence="7">
    <location>
        <begin position="92"/>
        <end position="142"/>
    </location>
</feature>
<dbReference type="CDD" id="cd21885">
    <property type="entry name" value="SARAH_RASSF1-like"/>
    <property type="match status" value="1"/>
</dbReference>
<evidence type="ECO:0000256" key="6">
    <source>
        <dbReference type="SAM" id="MobiDB-lite"/>
    </source>
</evidence>
<keyword evidence="4" id="KW-0862">Zinc</keyword>
<dbReference type="PROSITE" id="PS50081">
    <property type="entry name" value="ZF_DAG_PE_2"/>
    <property type="match status" value="1"/>
</dbReference>
<dbReference type="InterPro" id="IPR011524">
    <property type="entry name" value="SARAH_dom"/>
</dbReference>
<sequence length="361" mass="41242">MVDKVDERKKKIIYSDRGSTTPEKQSIFGGLFGRGKSKGKARRPRSRFYEISGPVDDGAVSSPPTENEATLASKTTSSAVQIEDDENVPGAGHLFEPCSLINATWCDKCGDFIWGVYKRSLRCKHCKYTCHHKCVKYVTLDCTELKEEKPSPENTLLTKIPEDVKPGNMTEDEVRRRVESYNSKSNGLVITMDENGDTFRGFVRVHMNLSRPINVMAGTRPASVFGVIDQQDLKSKKTSFFLPKGTVKLLHITSDTTSQEVIVALLNKFKILTMRRLSDYERPLLLHLLWGPNNTNRKFVLQENETGDIMWEAFSIPELQNFLKILDREEKEHLIQVRKKYKVYQEKMKDVMKQNEASLKI</sequence>
<dbReference type="SMART" id="SM00314">
    <property type="entry name" value="RA"/>
    <property type="match status" value="1"/>
</dbReference>
<evidence type="ECO:0000313" key="11">
    <source>
        <dbReference type="RefSeq" id="XP_006822469.1"/>
    </source>
</evidence>
<dbReference type="InterPro" id="IPR002219">
    <property type="entry name" value="PKC_DAG/PE"/>
</dbReference>
<comment type="subcellular location">
    <subcellularLocation>
        <location evidence="1">Cytoplasm</location>
        <location evidence="1">Cytoskeleton</location>
    </subcellularLocation>
</comment>
<proteinExistence type="predicted"/>
<dbReference type="Pfam" id="PF16517">
    <property type="entry name" value="Nore1-SARAH"/>
    <property type="match status" value="1"/>
</dbReference>
<dbReference type="CDD" id="cd20885">
    <property type="entry name" value="C1_RASSF1"/>
    <property type="match status" value="1"/>
</dbReference>
<feature type="compositionally biased region" description="Basic residues" evidence="6">
    <location>
        <begin position="35"/>
        <end position="46"/>
    </location>
</feature>
<evidence type="ECO:0000256" key="5">
    <source>
        <dbReference type="ARBA" id="ARBA00023212"/>
    </source>
</evidence>
<feature type="region of interest" description="Disordered" evidence="6">
    <location>
        <begin position="1"/>
        <end position="78"/>
    </location>
</feature>
<feature type="domain" description="Ras-associating" evidence="8">
    <location>
        <begin position="238"/>
        <end position="306"/>
    </location>
</feature>
<dbReference type="SMART" id="SM00109">
    <property type="entry name" value="C1"/>
    <property type="match status" value="1"/>
</dbReference>
<keyword evidence="5" id="KW-0963">Cytoplasm</keyword>
<protein>
    <submittedName>
        <fullName evidence="11">Ras association domain-containing protein 1-like</fullName>
    </submittedName>
</protein>